<dbReference type="InterPro" id="IPR027640">
    <property type="entry name" value="Kinesin-like_fam"/>
</dbReference>
<keyword evidence="3 6" id="KW-0067">ATP-binding</keyword>
<dbReference type="Gene3D" id="3.40.850.10">
    <property type="entry name" value="Kinesin motor domain"/>
    <property type="match status" value="1"/>
</dbReference>
<name>A0A1E3P513_WICAA</name>
<dbReference type="InterPro" id="IPR027417">
    <property type="entry name" value="P-loop_NTPase"/>
</dbReference>
<dbReference type="PRINTS" id="PR00380">
    <property type="entry name" value="KINESINHEAVY"/>
</dbReference>
<dbReference type="InterPro" id="IPR036961">
    <property type="entry name" value="Kinesin_motor_dom_sf"/>
</dbReference>
<evidence type="ECO:0000256" key="3">
    <source>
        <dbReference type="ARBA" id="ARBA00022840"/>
    </source>
</evidence>
<feature type="binding site" evidence="6">
    <location>
        <begin position="149"/>
        <end position="156"/>
    </location>
    <ligand>
        <name>ATP</name>
        <dbReference type="ChEBI" id="CHEBI:30616"/>
    </ligand>
</feature>
<dbReference type="SMART" id="SM00129">
    <property type="entry name" value="KISc"/>
    <property type="match status" value="1"/>
</dbReference>
<protein>
    <recommendedName>
        <fullName evidence="7">Kinesin-like protein</fullName>
    </recommendedName>
</protein>
<keyword evidence="11" id="KW-1185">Reference proteome</keyword>
<proteinExistence type="inferred from homology"/>
<dbReference type="GO" id="GO:0070462">
    <property type="term" value="P:plus-end specific microtubule depolymerization"/>
    <property type="evidence" value="ECO:0007669"/>
    <property type="project" value="EnsemblFungi"/>
</dbReference>
<dbReference type="GO" id="GO:1990023">
    <property type="term" value="C:mitotic spindle midzone"/>
    <property type="evidence" value="ECO:0007669"/>
    <property type="project" value="EnsemblFungi"/>
</dbReference>
<evidence type="ECO:0000256" key="7">
    <source>
        <dbReference type="RuleBase" id="RU000394"/>
    </source>
</evidence>
<organism evidence="10 11">
    <name type="scientific">Wickerhamomyces anomalus (strain ATCC 58044 / CBS 1984 / NCYC 433 / NRRL Y-366-8)</name>
    <name type="common">Yeast</name>
    <name type="synonym">Hansenula anomala</name>
    <dbReference type="NCBI Taxonomy" id="683960"/>
    <lineage>
        <taxon>Eukaryota</taxon>
        <taxon>Fungi</taxon>
        <taxon>Dikarya</taxon>
        <taxon>Ascomycota</taxon>
        <taxon>Saccharomycotina</taxon>
        <taxon>Saccharomycetes</taxon>
        <taxon>Phaffomycetales</taxon>
        <taxon>Wickerhamomycetaceae</taxon>
        <taxon>Wickerhamomyces</taxon>
    </lineage>
</organism>
<dbReference type="Pfam" id="PF00225">
    <property type="entry name" value="Kinesin"/>
    <property type="match status" value="1"/>
</dbReference>
<dbReference type="GO" id="GO:0000776">
    <property type="term" value="C:kinetochore"/>
    <property type="evidence" value="ECO:0007669"/>
    <property type="project" value="EnsemblFungi"/>
</dbReference>
<dbReference type="OrthoDB" id="3176171at2759"/>
<comment type="similarity">
    <text evidence="6 7">Belongs to the TRAFAC class myosin-kinesin ATPase superfamily. Kinesin family.</text>
</comment>
<keyword evidence="4 8" id="KW-0175">Coiled coil</keyword>
<dbReference type="GO" id="GO:0008017">
    <property type="term" value="F:microtubule binding"/>
    <property type="evidence" value="ECO:0007669"/>
    <property type="project" value="InterPro"/>
</dbReference>
<dbReference type="GO" id="GO:0099606">
    <property type="term" value="P:microtubule plus-end directed mitotic chromosome migration"/>
    <property type="evidence" value="ECO:0007669"/>
    <property type="project" value="EnsemblFungi"/>
</dbReference>
<keyword evidence="1 7" id="KW-0493">Microtubule</keyword>
<dbReference type="GO" id="GO:0035371">
    <property type="term" value="C:microtubule plus-end"/>
    <property type="evidence" value="ECO:0007669"/>
    <property type="project" value="EnsemblFungi"/>
</dbReference>
<evidence type="ECO:0000256" key="1">
    <source>
        <dbReference type="ARBA" id="ARBA00022701"/>
    </source>
</evidence>
<sequence length="597" mass="67635">MSYPSASRESSVTVAVRVRPFTQSESAHLVVNKEEQVFLGDGALTFNDNAEKENKYRPKRYAPKGLRKIVDVVDDRMLIFDPPENSPLANLSKNVSNHGKRTTRFREHRFVFDKLFDEGTSQEDVYYNTTRPLLDSVLDGFNGTVFAYGATGCGKTHTISGTLEEPGIIFLTMKELFERIDDLKDTKLIDVSLSYLEIYNETIRDLMQPDNGGKLLTLREDASKRINVGNLTSHKPQSVEDVMDMIIIGNRNRTSSPTEANATSSRSHAVLQINVTQKNRTADVKEDHTFATLSIIDLAGSERAAATKNRGERLHEGANINKSLLALGNCINALCDARRRNHIPYRDSKLTRLLKFSLGGNCKTVMIVCISPSSHHYDETLNTLKYADRAKEIKTKVSRNQHSLNRHVGSYLKMITEQKQEIEELRNRESVVVGQAVERYKAKKERVQIGMLEFLDTLKQNLNSKKFQHLKLKKSSILCKRKLLILQRGELQKYLKNIQSLEDPISEFENGYQAIENLVGKLSTKIEELEQLYDEESELDIILSGSANSGIRKLGELEAWSNYDKITLDTTLTLMKDSVERTILYNASMAFDRILSS</sequence>
<dbReference type="CDD" id="cd01370">
    <property type="entry name" value="KISc_KIP3_like"/>
    <property type="match status" value="1"/>
</dbReference>
<dbReference type="GO" id="GO:0007079">
    <property type="term" value="P:mitotic chromosome movement towards spindle pole"/>
    <property type="evidence" value="ECO:0007669"/>
    <property type="project" value="EnsemblFungi"/>
</dbReference>
<gene>
    <name evidence="10" type="ORF">WICANDRAFT_30556</name>
</gene>
<evidence type="ECO:0000259" key="9">
    <source>
        <dbReference type="PROSITE" id="PS50067"/>
    </source>
</evidence>
<dbReference type="PANTHER" id="PTHR47968">
    <property type="entry name" value="CENTROMERE PROTEIN E"/>
    <property type="match status" value="1"/>
</dbReference>
<evidence type="ECO:0000256" key="6">
    <source>
        <dbReference type="PROSITE-ProRule" id="PRU00283"/>
    </source>
</evidence>
<dbReference type="GO" id="GO:0005880">
    <property type="term" value="C:nuclear microtubule"/>
    <property type="evidence" value="ECO:0007669"/>
    <property type="project" value="EnsemblFungi"/>
</dbReference>
<evidence type="ECO:0000256" key="5">
    <source>
        <dbReference type="ARBA" id="ARBA00023175"/>
    </source>
</evidence>
<dbReference type="PANTHER" id="PTHR47968:SF13">
    <property type="entry name" value="KINESIN-LIKE PROTEIN KIF19 ISOFORM X1"/>
    <property type="match status" value="1"/>
</dbReference>
<dbReference type="GO" id="GO:0090307">
    <property type="term" value="P:mitotic spindle assembly"/>
    <property type="evidence" value="ECO:0007669"/>
    <property type="project" value="EnsemblFungi"/>
</dbReference>
<dbReference type="GO" id="GO:0000132">
    <property type="term" value="P:establishment of mitotic spindle orientation"/>
    <property type="evidence" value="ECO:0007669"/>
    <property type="project" value="EnsemblFungi"/>
</dbReference>
<accession>A0A1E3P513</accession>
<dbReference type="GO" id="GO:0031115">
    <property type="term" value="P:negative regulation of microtubule polymerization"/>
    <property type="evidence" value="ECO:0007669"/>
    <property type="project" value="EnsemblFungi"/>
</dbReference>
<dbReference type="GO" id="GO:0030473">
    <property type="term" value="P:nuclear migration along microtubule"/>
    <property type="evidence" value="ECO:0007669"/>
    <property type="project" value="EnsemblFungi"/>
</dbReference>
<dbReference type="PROSITE" id="PS50067">
    <property type="entry name" value="KINESIN_MOTOR_2"/>
    <property type="match status" value="1"/>
</dbReference>
<dbReference type="SUPFAM" id="SSF52540">
    <property type="entry name" value="P-loop containing nucleoside triphosphate hydrolases"/>
    <property type="match status" value="1"/>
</dbReference>
<keyword evidence="2 6" id="KW-0547">Nucleotide-binding</keyword>
<dbReference type="STRING" id="683960.A0A1E3P513"/>
<evidence type="ECO:0000256" key="8">
    <source>
        <dbReference type="SAM" id="Coils"/>
    </source>
</evidence>
<dbReference type="FunFam" id="3.40.850.10:FF:000053">
    <property type="entry name" value="Kinesin family"/>
    <property type="match status" value="1"/>
</dbReference>
<feature type="non-terminal residue" evidence="10">
    <location>
        <position position="597"/>
    </location>
</feature>
<keyword evidence="5 6" id="KW-0505">Motor protein</keyword>
<dbReference type="EMBL" id="KV454210">
    <property type="protein sequence ID" value="ODQ60370.1"/>
    <property type="molecule type" value="Genomic_DNA"/>
</dbReference>
<dbReference type="GO" id="GO:0008574">
    <property type="term" value="F:plus-end-directed microtubule motor activity"/>
    <property type="evidence" value="ECO:0007669"/>
    <property type="project" value="EnsemblFungi"/>
</dbReference>
<evidence type="ECO:0000256" key="2">
    <source>
        <dbReference type="ARBA" id="ARBA00022741"/>
    </source>
</evidence>
<dbReference type="GO" id="GO:0070463">
    <property type="term" value="F:tubulin-dependent ATPase activity"/>
    <property type="evidence" value="ECO:0007669"/>
    <property type="project" value="EnsemblFungi"/>
</dbReference>
<reference evidence="10 11" key="1">
    <citation type="journal article" date="2016" name="Proc. Natl. Acad. Sci. U.S.A.">
        <title>Comparative genomics of biotechnologically important yeasts.</title>
        <authorList>
            <person name="Riley R."/>
            <person name="Haridas S."/>
            <person name="Wolfe K.H."/>
            <person name="Lopes M.R."/>
            <person name="Hittinger C.T."/>
            <person name="Goeker M."/>
            <person name="Salamov A.A."/>
            <person name="Wisecaver J.H."/>
            <person name="Long T.M."/>
            <person name="Calvey C.H."/>
            <person name="Aerts A.L."/>
            <person name="Barry K.W."/>
            <person name="Choi C."/>
            <person name="Clum A."/>
            <person name="Coughlan A.Y."/>
            <person name="Deshpande S."/>
            <person name="Douglass A.P."/>
            <person name="Hanson S.J."/>
            <person name="Klenk H.-P."/>
            <person name="LaButti K.M."/>
            <person name="Lapidus A."/>
            <person name="Lindquist E.A."/>
            <person name="Lipzen A.M."/>
            <person name="Meier-Kolthoff J.P."/>
            <person name="Ohm R.A."/>
            <person name="Otillar R.P."/>
            <person name="Pangilinan J.L."/>
            <person name="Peng Y."/>
            <person name="Rokas A."/>
            <person name="Rosa C.A."/>
            <person name="Scheuner C."/>
            <person name="Sibirny A.A."/>
            <person name="Slot J.C."/>
            <person name="Stielow J.B."/>
            <person name="Sun H."/>
            <person name="Kurtzman C.P."/>
            <person name="Blackwell M."/>
            <person name="Grigoriev I.V."/>
            <person name="Jeffries T.W."/>
        </authorList>
    </citation>
    <scope>NUCLEOTIDE SEQUENCE [LARGE SCALE GENOMIC DNA]</scope>
    <source>
        <strain evidence="11">ATCC 58044 / CBS 1984 / NCYC 433 / NRRL Y-366-8</strain>
    </source>
</reference>
<evidence type="ECO:0000256" key="4">
    <source>
        <dbReference type="ARBA" id="ARBA00023054"/>
    </source>
</evidence>
<dbReference type="GO" id="GO:0061673">
    <property type="term" value="C:mitotic spindle astral microtubule"/>
    <property type="evidence" value="ECO:0007669"/>
    <property type="project" value="EnsemblFungi"/>
</dbReference>
<feature type="domain" description="Kinesin motor" evidence="9">
    <location>
        <begin position="11"/>
        <end position="393"/>
    </location>
</feature>
<dbReference type="RefSeq" id="XP_019039577.1">
    <property type="nucleotide sequence ID" value="XM_019181744.1"/>
</dbReference>
<dbReference type="GO" id="GO:0005524">
    <property type="term" value="F:ATP binding"/>
    <property type="evidence" value="ECO:0007669"/>
    <property type="project" value="UniProtKB-UniRule"/>
</dbReference>
<dbReference type="GO" id="GO:0051228">
    <property type="term" value="P:mitotic spindle disassembly"/>
    <property type="evidence" value="ECO:0007669"/>
    <property type="project" value="EnsemblFungi"/>
</dbReference>
<feature type="coiled-coil region" evidence="8">
    <location>
        <begin position="512"/>
        <end position="539"/>
    </location>
</feature>
<dbReference type="InterPro" id="IPR019821">
    <property type="entry name" value="Kinesin_motor_CS"/>
</dbReference>
<dbReference type="GO" id="GO:0032888">
    <property type="term" value="P:regulation of mitotic spindle elongation"/>
    <property type="evidence" value="ECO:0007669"/>
    <property type="project" value="EnsemblFungi"/>
</dbReference>
<evidence type="ECO:0000313" key="10">
    <source>
        <dbReference type="EMBL" id="ODQ60370.1"/>
    </source>
</evidence>
<dbReference type="GO" id="GO:0007020">
    <property type="term" value="P:microtubule nucleation"/>
    <property type="evidence" value="ECO:0007669"/>
    <property type="project" value="EnsemblFungi"/>
</dbReference>
<dbReference type="GO" id="GO:0045144">
    <property type="term" value="P:meiotic sister chromatid segregation"/>
    <property type="evidence" value="ECO:0007669"/>
    <property type="project" value="EnsemblFungi"/>
</dbReference>
<dbReference type="PROSITE" id="PS00411">
    <property type="entry name" value="KINESIN_MOTOR_1"/>
    <property type="match status" value="1"/>
</dbReference>
<dbReference type="InterPro" id="IPR001752">
    <property type="entry name" value="Kinesin_motor_dom"/>
</dbReference>
<evidence type="ECO:0000313" key="11">
    <source>
        <dbReference type="Proteomes" id="UP000094112"/>
    </source>
</evidence>
<dbReference type="Proteomes" id="UP000094112">
    <property type="component" value="Unassembled WGS sequence"/>
</dbReference>
<dbReference type="AlphaFoldDB" id="A0A1E3P513"/>
<dbReference type="GeneID" id="30198990"/>